<keyword evidence="3" id="KW-1185">Reference proteome</keyword>
<comment type="caution">
    <text evidence="2">The sequence shown here is derived from an EMBL/GenBank/DDBJ whole genome shotgun (WGS) entry which is preliminary data.</text>
</comment>
<feature type="region of interest" description="Disordered" evidence="1">
    <location>
        <begin position="23"/>
        <end position="168"/>
    </location>
</feature>
<evidence type="ECO:0000256" key="1">
    <source>
        <dbReference type="SAM" id="MobiDB-lite"/>
    </source>
</evidence>
<feature type="non-terminal residue" evidence="2">
    <location>
        <position position="1"/>
    </location>
</feature>
<feature type="compositionally biased region" description="Basic residues" evidence="1">
    <location>
        <begin position="76"/>
        <end position="86"/>
    </location>
</feature>
<dbReference type="AlphaFoldDB" id="A0A812KCY0"/>
<feature type="compositionally biased region" description="Basic and acidic residues" evidence="1">
    <location>
        <begin position="116"/>
        <end position="128"/>
    </location>
</feature>
<feature type="compositionally biased region" description="Basic residues" evidence="1">
    <location>
        <begin position="93"/>
        <end position="115"/>
    </location>
</feature>
<dbReference type="EMBL" id="CAJNJA010007207">
    <property type="protein sequence ID" value="CAE7221698.1"/>
    <property type="molecule type" value="Genomic_DNA"/>
</dbReference>
<protein>
    <submittedName>
        <fullName evidence="2">Uncharacterized protein</fullName>
    </submittedName>
</protein>
<name>A0A812KCY0_9DINO</name>
<organism evidence="2 3">
    <name type="scientific">Symbiodinium necroappetens</name>
    <dbReference type="NCBI Taxonomy" id="1628268"/>
    <lineage>
        <taxon>Eukaryota</taxon>
        <taxon>Sar</taxon>
        <taxon>Alveolata</taxon>
        <taxon>Dinophyceae</taxon>
        <taxon>Suessiales</taxon>
        <taxon>Symbiodiniaceae</taxon>
        <taxon>Symbiodinium</taxon>
    </lineage>
</organism>
<dbReference type="Proteomes" id="UP000601435">
    <property type="component" value="Unassembled WGS sequence"/>
</dbReference>
<sequence>NDKYEEQKKEYWVQVSEDGTFTLENEDVYEKEFHGEDAKEERRKARSGAVNEALPPPESASDSDSESGSSESASRDKKKGKKRKSRSSSYARSAKKSKKSKKDKKTPKTNKRKKDKSTPKKGKNDKNTPKKAKKDKSTPTKSKKDKSTPKKSKKDKKDKGSPQAEVDLEDIRNVPTVLDQLLKTVGKLQKLSPKVEKVKTEDAKKSVADLASTIQKLMELHDAIAEIKSHYNGHKTMKVAELKQKHQEVEMAKGLSAPIQWSFVDLPGIPNHPWFKVSSFMRAFVEQDKLGLLLGGSVDFNVVEEYWERYYHVDPSHKVFSLPKEARKFTIPMALYSDEGQTLKKQAINILAIQPVIGNGTRLYQQHRKDDSAMGANFAGSTYRTRFLLSCLMKAKYRKSPETLDELVRAVVMDCNFLFEEGVGIQLHGQQQSLRVAVVAFKADWPMLARIGYLERHFGRVAFGRKKLGICHLCNAGQEGVAYHE</sequence>
<reference evidence="2" key="1">
    <citation type="submission" date="2021-02" db="EMBL/GenBank/DDBJ databases">
        <authorList>
            <person name="Dougan E. K."/>
            <person name="Rhodes N."/>
            <person name="Thang M."/>
            <person name="Chan C."/>
        </authorList>
    </citation>
    <scope>NUCLEOTIDE SEQUENCE</scope>
</reference>
<dbReference type="OrthoDB" id="439300at2759"/>
<gene>
    <name evidence="2" type="ORF">SNEC2469_LOCUS2869</name>
</gene>
<evidence type="ECO:0000313" key="3">
    <source>
        <dbReference type="Proteomes" id="UP000601435"/>
    </source>
</evidence>
<feature type="compositionally biased region" description="Basic and acidic residues" evidence="1">
    <location>
        <begin position="28"/>
        <end position="43"/>
    </location>
</feature>
<feature type="compositionally biased region" description="Low complexity" evidence="1">
    <location>
        <begin position="59"/>
        <end position="72"/>
    </location>
</feature>
<proteinExistence type="predicted"/>
<accession>A0A812KCY0</accession>
<evidence type="ECO:0000313" key="2">
    <source>
        <dbReference type="EMBL" id="CAE7221698.1"/>
    </source>
</evidence>
<feature type="compositionally biased region" description="Basic residues" evidence="1">
    <location>
        <begin position="141"/>
        <end position="154"/>
    </location>
</feature>